<reference evidence="12 13" key="1">
    <citation type="submission" date="2018-10" db="EMBL/GenBank/DDBJ databases">
        <title>Comamonadaceae CDC group NO-1 genome sequencing and assembly.</title>
        <authorList>
            <person name="Bernier A.-M."/>
            <person name="Bernard K."/>
        </authorList>
    </citation>
    <scope>NUCLEOTIDE SEQUENCE [LARGE SCALE GENOMIC DNA]</scope>
    <source>
        <strain evidence="12 13">NML161473</strain>
    </source>
</reference>
<dbReference type="Proteomes" id="UP000267035">
    <property type="component" value="Unassembled WGS sequence"/>
</dbReference>
<feature type="compositionally biased region" description="Pro residues" evidence="10">
    <location>
        <begin position="203"/>
        <end position="245"/>
    </location>
</feature>
<dbReference type="Pfam" id="PF11741">
    <property type="entry name" value="AMIN"/>
    <property type="match status" value="1"/>
</dbReference>
<keyword evidence="7" id="KW-0378">Hydrolase</keyword>
<dbReference type="SUPFAM" id="SSF53187">
    <property type="entry name" value="Zn-dependent exopeptidases"/>
    <property type="match status" value="1"/>
</dbReference>
<keyword evidence="8" id="KW-0961">Cell wall biogenesis/degradation</keyword>
<evidence type="ECO:0000256" key="5">
    <source>
        <dbReference type="ARBA" id="ARBA00022729"/>
    </source>
</evidence>
<comment type="catalytic activity">
    <reaction evidence="1">
        <text>Hydrolyzes the link between N-acetylmuramoyl residues and L-amino acid residues in certain cell-wall glycopeptides.</text>
        <dbReference type="EC" id="3.5.1.28"/>
    </reaction>
</comment>
<feature type="compositionally biased region" description="Pro residues" evidence="10">
    <location>
        <begin position="167"/>
        <end position="182"/>
    </location>
</feature>
<feature type="region of interest" description="Disordered" evidence="10">
    <location>
        <begin position="1"/>
        <end position="26"/>
    </location>
</feature>
<dbReference type="CDD" id="cd02696">
    <property type="entry name" value="MurNAc-LAA"/>
    <property type="match status" value="1"/>
</dbReference>
<dbReference type="Gene3D" id="3.40.630.40">
    <property type="entry name" value="Zn-dependent exopeptidases"/>
    <property type="match status" value="1"/>
</dbReference>
<name>A0A3M6QBM1_9BURK</name>
<evidence type="ECO:0000313" key="12">
    <source>
        <dbReference type="EMBL" id="RMX00534.1"/>
    </source>
</evidence>
<organism evidence="12 13">
    <name type="scientific">Allofranklinella schreckenbergeri</name>
    <dbReference type="NCBI Taxonomy" id="1076744"/>
    <lineage>
        <taxon>Bacteria</taxon>
        <taxon>Pseudomonadati</taxon>
        <taxon>Pseudomonadota</taxon>
        <taxon>Betaproteobacteria</taxon>
        <taxon>Burkholderiales</taxon>
        <taxon>Comamonadaceae</taxon>
        <taxon>Allofranklinella</taxon>
    </lineage>
</organism>
<dbReference type="FunFam" id="3.40.630.40:FF:000001">
    <property type="entry name" value="N-acetylmuramoyl-L-alanine amidase"/>
    <property type="match status" value="1"/>
</dbReference>
<feature type="domain" description="MurNAc-LAA" evidence="11">
    <location>
        <begin position="327"/>
        <end position="482"/>
    </location>
</feature>
<evidence type="ECO:0000256" key="10">
    <source>
        <dbReference type="SAM" id="MobiDB-lite"/>
    </source>
</evidence>
<sequence>MEPLPEPQAGGKKNGAKNGSANGGKDGIVAVRIWPAPEYSRVTIESDEKLQAKHDFAADQPPRLYVDFQNMRMGQELRNIATKVQSEDPNIAGIRIGQHSPTVVRMVIDLKQPVRPEVFTLKPVAPYRHRLVFDLYPLHAVDPMAKLIEERLQTIAQAPGMEASVPEAPPTVVPPATPPVAPPTSSGADPLGDWINRHNGTTPAPPLPPPQQPPARPAQPPKPAPVPVVPPSPPPRPEPPAPPMTPRVSPRATRRQTDRIYIVALDPGHGGEDPGAIGPARVYEKNVVLAIALQVRERINRTRVGGVPLQAFMTRDRDFFVPLASRVERARRVQSDLFVSIHADAALNPNARGASVYALSRRGATSTMAGFLAEQENRADSIGGLNIRTADRHVHNTLADMSTSAQIRDSLMLGQYMRTQLGHVTRVRGSKVEQANFAVLRNPDTPSVLVETGFISNPEEERLLASAAHQARLADAITAGIVQYFQQHPPLPRVRRV</sequence>
<evidence type="ECO:0000256" key="2">
    <source>
        <dbReference type="ARBA" id="ARBA00004418"/>
    </source>
</evidence>
<evidence type="ECO:0000256" key="7">
    <source>
        <dbReference type="ARBA" id="ARBA00022801"/>
    </source>
</evidence>
<dbReference type="SMART" id="SM00646">
    <property type="entry name" value="Ami_3"/>
    <property type="match status" value="1"/>
</dbReference>
<evidence type="ECO:0000256" key="6">
    <source>
        <dbReference type="ARBA" id="ARBA00022764"/>
    </source>
</evidence>
<keyword evidence="13" id="KW-1185">Reference proteome</keyword>
<dbReference type="PANTHER" id="PTHR30404">
    <property type="entry name" value="N-ACETYLMURAMOYL-L-ALANINE AMIDASE"/>
    <property type="match status" value="1"/>
</dbReference>
<dbReference type="GO" id="GO:0071555">
    <property type="term" value="P:cell wall organization"/>
    <property type="evidence" value="ECO:0007669"/>
    <property type="project" value="UniProtKB-KW"/>
</dbReference>
<evidence type="ECO:0000259" key="11">
    <source>
        <dbReference type="SMART" id="SM00646"/>
    </source>
</evidence>
<dbReference type="AlphaFoldDB" id="A0A3M6QBM1"/>
<evidence type="ECO:0000256" key="8">
    <source>
        <dbReference type="ARBA" id="ARBA00023316"/>
    </source>
</evidence>
<evidence type="ECO:0000256" key="4">
    <source>
        <dbReference type="ARBA" id="ARBA00011901"/>
    </source>
</evidence>
<gene>
    <name evidence="12" type="ORF">EBQ25_05500</name>
</gene>
<feature type="region of interest" description="Disordered" evidence="10">
    <location>
        <begin position="162"/>
        <end position="257"/>
    </location>
</feature>
<protein>
    <recommendedName>
        <fullName evidence="9">N-acetylmuramoyl-L-alanine amidase AmiC</fullName>
        <ecNumber evidence="4">3.5.1.28</ecNumber>
    </recommendedName>
</protein>
<evidence type="ECO:0000256" key="1">
    <source>
        <dbReference type="ARBA" id="ARBA00001561"/>
    </source>
</evidence>
<dbReference type="GO" id="GO:0009253">
    <property type="term" value="P:peptidoglycan catabolic process"/>
    <property type="evidence" value="ECO:0007669"/>
    <property type="project" value="InterPro"/>
</dbReference>
<evidence type="ECO:0000256" key="9">
    <source>
        <dbReference type="ARBA" id="ARBA00074581"/>
    </source>
</evidence>
<dbReference type="GO" id="GO:0030288">
    <property type="term" value="C:outer membrane-bounded periplasmic space"/>
    <property type="evidence" value="ECO:0007669"/>
    <property type="project" value="TreeGrafter"/>
</dbReference>
<keyword evidence="5" id="KW-0732">Signal</keyword>
<keyword evidence="6" id="KW-0574">Periplasm</keyword>
<dbReference type="InterPro" id="IPR021731">
    <property type="entry name" value="AMIN_dom"/>
</dbReference>
<dbReference type="InterPro" id="IPR050695">
    <property type="entry name" value="N-acetylmuramoyl_amidase_3"/>
</dbReference>
<proteinExistence type="inferred from homology"/>
<dbReference type="GO" id="GO:0008745">
    <property type="term" value="F:N-acetylmuramoyl-L-alanine amidase activity"/>
    <property type="evidence" value="ECO:0007669"/>
    <property type="project" value="UniProtKB-EC"/>
</dbReference>
<dbReference type="PANTHER" id="PTHR30404:SF0">
    <property type="entry name" value="N-ACETYLMURAMOYL-L-ALANINE AMIDASE AMIC"/>
    <property type="match status" value="1"/>
</dbReference>
<accession>A0A3M6QBM1</accession>
<dbReference type="EMBL" id="RDQL01000005">
    <property type="protein sequence ID" value="RMX00534.1"/>
    <property type="molecule type" value="Genomic_DNA"/>
</dbReference>
<dbReference type="Gene3D" id="2.60.40.3500">
    <property type="match status" value="1"/>
</dbReference>
<comment type="caution">
    <text evidence="12">The sequence shown here is derived from an EMBL/GenBank/DDBJ whole genome shotgun (WGS) entry which is preliminary data.</text>
</comment>
<evidence type="ECO:0000313" key="13">
    <source>
        <dbReference type="Proteomes" id="UP000267035"/>
    </source>
</evidence>
<comment type="subcellular location">
    <subcellularLocation>
        <location evidence="2">Periplasm</location>
    </subcellularLocation>
</comment>
<evidence type="ECO:0000256" key="3">
    <source>
        <dbReference type="ARBA" id="ARBA00010860"/>
    </source>
</evidence>
<dbReference type="EC" id="3.5.1.28" evidence="4"/>
<dbReference type="InterPro" id="IPR002508">
    <property type="entry name" value="MurNAc-LAA_cat"/>
</dbReference>
<dbReference type="Pfam" id="PF01520">
    <property type="entry name" value="Amidase_3"/>
    <property type="match status" value="1"/>
</dbReference>
<comment type="similarity">
    <text evidence="3">Belongs to the N-acetylmuramoyl-L-alanine amidase 3 family.</text>
</comment>